<dbReference type="Proteomes" id="UP001164803">
    <property type="component" value="Chromosome"/>
</dbReference>
<dbReference type="PROSITE" id="PS50885">
    <property type="entry name" value="HAMP"/>
    <property type="match status" value="1"/>
</dbReference>
<protein>
    <submittedName>
        <fullName evidence="6">Methyl-accepting chemotaxis protein</fullName>
    </submittedName>
</protein>
<evidence type="ECO:0000256" key="2">
    <source>
        <dbReference type="ARBA" id="ARBA00022475"/>
    </source>
</evidence>
<proteinExistence type="predicted"/>
<evidence type="ECO:0000256" key="1">
    <source>
        <dbReference type="ARBA" id="ARBA00004236"/>
    </source>
</evidence>
<feature type="domain" description="HAMP" evidence="5">
    <location>
        <begin position="139"/>
        <end position="192"/>
    </location>
</feature>
<dbReference type="CDD" id="cd06225">
    <property type="entry name" value="HAMP"/>
    <property type="match status" value="1"/>
</dbReference>
<evidence type="ECO:0000313" key="6">
    <source>
        <dbReference type="EMBL" id="WAH39293.1"/>
    </source>
</evidence>
<gene>
    <name evidence="6" type="ORF">NZD86_20135</name>
</gene>
<sequence length="229" mass="25066">MKAMVDDIQLSVSQMNDRFSSYQKTIYLDADRQNYNALVASWNQYLAYNDQFISLSKNVDIVHGAGKSAPQVLNLLNQSYSTFNDVKKYLAAETKINQDGAAQAAQASHNSYVTGRTSSLIIMVVALLASIALAYMIVRSISKPMTLMADGAKRIASGDLTVEEFRVKHRDEIGALAKAFNQMVDSLRNVINQVKDGAENVSAASQQISAATEQMASGSMSCDFHNYLS</sequence>
<accession>A0ABY6Z8P3</accession>
<dbReference type="SUPFAM" id="SSF158472">
    <property type="entry name" value="HAMP domain-like"/>
    <property type="match status" value="1"/>
</dbReference>
<dbReference type="EMBL" id="CP104064">
    <property type="protein sequence ID" value="WAH39293.1"/>
    <property type="molecule type" value="Genomic_DNA"/>
</dbReference>
<keyword evidence="7" id="KW-1185">Reference proteome</keyword>
<dbReference type="PANTHER" id="PTHR32089">
    <property type="entry name" value="METHYL-ACCEPTING CHEMOTAXIS PROTEIN MCPB"/>
    <property type="match status" value="1"/>
</dbReference>
<evidence type="ECO:0000256" key="3">
    <source>
        <dbReference type="ARBA" id="ARBA00023136"/>
    </source>
</evidence>
<comment type="subcellular location">
    <subcellularLocation>
        <location evidence="1">Cell membrane</location>
    </subcellularLocation>
</comment>
<name>A0ABY6Z8P3_9BACL</name>
<evidence type="ECO:0000256" key="4">
    <source>
        <dbReference type="SAM" id="Phobius"/>
    </source>
</evidence>
<keyword evidence="2" id="KW-1003">Cell membrane</keyword>
<keyword evidence="4" id="KW-0812">Transmembrane</keyword>
<reference evidence="6" key="1">
    <citation type="submission" date="2022-08" db="EMBL/GenBank/DDBJ databases">
        <title>Alicyclobacillus dauci DSM2870, complete genome.</title>
        <authorList>
            <person name="Wang Q."/>
            <person name="Cai R."/>
            <person name="Wang Z."/>
        </authorList>
    </citation>
    <scope>NUCLEOTIDE SEQUENCE</scope>
    <source>
        <strain evidence="6">DSM 28700</strain>
    </source>
</reference>
<organism evidence="6 7">
    <name type="scientific">Alicyclobacillus dauci</name>
    <dbReference type="NCBI Taxonomy" id="1475485"/>
    <lineage>
        <taxon>Bacteria</taxon>
        <taxon>Bacillati</taxon>
        <taxon>Bacillota</taxon>
        <taxon>Bacilli</taxon>
        <taxon>Bacillales</taxon>
        <taxon>Alicyclobacillaceae</taxon>
        <taxon>Alicyclobacillus</taxon>
    </lineage>
</organism>
<dbReference type="InterPro" id="IPR003660">
    <property type="entry name" value="HAMP_dom"/>
</dbReference>
<keyword evidence="4" id="KW-1133">Transmembrane helix</keyword>
<dbReference type="InterPro" id="IPR024478">
    <property type="entry name" value="HlyB_4HB_MCP"/>
</dbReference>
<feature type="transmembrane region" description="Helical" evidence="4">
    <location>
        <begin position="120"/>
        <end position="138"/>
    </location>
</feature>
<dbReference type="Pfam" id="PF00672">
    <property type="entry name" value="HAMP"/>
    <property type="match status" value="1"/>
</dbReference>
<dbReference type="Gene3D" id="6.10.340.10">
    <property type="match status" value="1"/>
</dbReference>
<keyword evidence="3 4" id="KW-0472">Membrane</keyword>
<evidence type="ECO:0000313" key="7">
    <source>
        <dbReference type="Proteomes" id="UP001164803"/>
    </source>
</evidence>
<dbReference type="PANTHER" id="PTHR32089:SF112">
    <property type="entry name" value="LYSOZYME-LIKE PROTEIN-RELATED"/>
    <property type="match status" value="1"/>
</dbReference>
<dbReference type="RefSeq" id="WP_268046976.1">
    <property type="nucleotide sequence ID" value="NZ_CP104064.1"/>
</dbReference>
<evidence type="ECO:0000259" key="5">
    <source>
        <dbReference type="PROSITE" id="PS50885"/>
    </source>
</evidence>
<dbReference type="SMART" id="SM00304">
    <property type="entry name" value="HAMP"/>
    <property type="match status" value="1"/>
</dbReference>
<dbReference type="Pfam" id="PF12729">
    <property type="entry name" value="4HB_MCP_1"/>
    <property type="match status" value="1"/>
</dbReference>